<name>A0A6F9DGM0_9ASCI</name>
<organism evidence="2">
    <name type="scientific">Phallusia mammillata</name>
    <dbReference type="NCBI Taxonomy" id="59560"/>
    <lineage>
        <taxon>Eukaryota</taxon>
        <taxon>Metazoa</taxon>
        <taxon>Chordata</taxon>
        <taxon>Tunicata</taxon>
        <taxon>Ascidiacea</taxon>
        <taxon>Phlebobranchia</taxon>
        <taxon>Ascidiidae</taxon>
        <taxon>Phallusia</taxon>
    </lineage>
</organism>
<dbReference type="AlphaFoldDB" id="A0A6F9DGM0"/>
<dbReference type="Pfam" id="PF01344">
    <property type="entry name" value="Kelch_1"/>
    <property type="match status" value="1"/>
</dbReference>
<protein>
    <submittedName>
        <fullName evidence="2">Kelch-like protein 12</fullName>
    </submittedName>
</protein>
<dbReference type="InterPro" id="IPR006652">
    <property type="entry name" value="Kelch_1"/>
</dbReference>
<dbReference type="SUPFAM" id="SSF117281">
    <property type="entry name" value="Kelch motif"/>
    <property type="match status" value="1"/>
</dbReference>
<proteinExistence type="evidence at transcript level"/>
<dbReference type="InterPro" id="IPR015915">
    <property type="entry name" value="Kelch-typ_b-propeller"/>
</dbReference>
<keyword evidence="1" id="KW-0880">Kelch repeat</keyword>
<evidence type="ECO:0000256" key="1">
    <source>
        <dbReference type="ARBA" id="ARBA00022441"/>
    </source>
</evidence>
<evidence type="ECO:0000313" key="2">
    <source>
        <dbReference type="EMBL" id="CAB3259465.1"/>
    </source>
</evidence>
<gene>
    <name evidence="2" type="primary">Klhl12-020</name>
</gene>
<reference evidence="2" key="1">
    <citation type="submission" date="2020-04" db="EMBL/GenBank/DDBJ databases">
        <authorList>
            <person name="Neveu A P."/>
        </authorList>
    </citation>
    <scope>NUCLEOTIDE SEQUENCE</scope>
    <source>
        <tissue evidence="2">Whole embryo</tissue>
    </source>
</reference>
<accession>A0A6F9DGM0</accession>
<sequence>MNYNCKLESYKTHFGEKRTAELSPMKFGRSHFALVAYEGFLFAIGGYRSSDAFCIEVYSIQTNTWETLAVTGPDIFNVRMHLVHQTRAYVVHGNDTIQVSTFDLERRQWVSGMNAETRTVERCASLTLGHFDFVSCTMGPPLVNWR</sequence>
<dbReference type="EMBL" id="LR786264">
    <property type="protein sequence ID" value="CAB3259465.1"/>
    <property type="molecule type" value="mRNA"/>
</dbReference>
<dbReference type="Gene3D" id="2.120.10.80">
    <property type="entry name" value="Kelch-type beta propeller"/>
    <property type="match status" value="1"/>
</dbReference>